<dbReference type="AlphaFoldDB" id="A0A7H0VGL6"/>
<evidence type="ECO:0000313" key="2">
    <source>
        <dbReference type="Proteomes" id="UP000516305"/>
    </source>
</evidence>
<protein>
    <submittedName>
        <fullName evidence="1">Uncharacterized protein</fullName>
    </submittedName>
</protein>
<dbReference type="KEGG" id="chyd:H4K34_03205"/>
<accession>A0A7H0VGL6</accession>
<dbReference type="RefSeq" id="WP_210759391.1">
    <property type="nucleotide sequence ID" value="NZ_CP060139.1"/>
</dbReference>
<organism evidence="1 2">
    <name type="scientific">Croceimicrobium hydrocarbonivorans</name>
    <dbReference type="NCBI Taxonomy" id="2761580"/>
    <lineage>
        <taxon>Bacteria</taxon>
        <taxon>Pseudomonadati</taxon>
        <taxon>Bacteroidota</taxon>
        <taxon>Flavobacteriia</taxon>
        <taxon>Flavobacteriales</taxon>
        <taxon>Owenweeksiaceae</taxon>
        <taxon>Croceimicrobium</taxon>
    </lineage>
</organism>
<reference evidence="1 2" key="1">
    <citation type="submission" date="2020-08" db="EMBL/GenBank/DDBJ databases">
        <title>Croceimicrobium hydrocarbonivorans gen. nov., sp. nov., a novel marine bacterium isolated from a bacterial consortium that degrades polyethylene terephthalate.</title>
        <authorList>
            <person name="Liu R."/>
        </authorList>
    </citation>
    <scope>NUCLEOTIDE SEQUENCE [LARGE SCALE GENOMIC DNA]</scope>
    <source>
        <strain evidence="1 2">A20-9</strain>
    </source>
</reference>
<dbReference type="Proteomes" id="UP000516305">
    <property type="component" value="Chromosome"/>
</dbReference>
<gene>
    <name evidence="1" type="ORF">H4K34_03205</name>
</gene>
<proteinExistence type="predicted"/>
<name>A0A7H0VGL6_9FLAO</name>
<sequence length="51" mass="5872">MELKVAAKVVFSKMKRSLIEGDYFKIAKALAKESALILRSDFTPEAWKWLL</sequence>
<evidence type="ECO:0000313" key="1">
    <source>
        <dbReference type="EMBL" id="QNR24864.1"/>
    </source>
</evidence>
<keyword evidence="2" id="KW-1185">Reference proteome</keyword>
<dbReference type="EMBL" id="CP060139">
    <property type="protein sequence ID" value="QNR24864.1"/>
    <property type="molecule type" value="Genomic_DNA"/>
</dbReference>